<keyword evidence="3" id="KW-1185">Reference proteome</keyword>
<dbReference type="EMBL" id="MK797984">
    <property type="protein sequence ID" value="QCG75963.1"/>
    <property type="molecule type" value="Genomic_DNA"/>
</dbReference>
<name>A0A4Y5JX30_9CAUD</name>
<reference evidence="3" key="1">
    <citation type="journal article" date="2020" name="bioRxiv">
        <title>Integrative omics analysis of Pseudomonas aeruginosa virus PA5oct highlights the molecular complexity of jumbo phages.</title>
        <authorList>
            <person name="Lood C."/>
            <person name="Danis-Wlodarczyk K."/>
            <person name="Blasdel B.G."/>
            <person name="Jang H.B."/>
            <person name="Vandenheuvel D."/>
            <person name="Briers Y."/>
            <person name="Noben J.-P."/>
            <person name="van Noort V."/>
            <person name="Drulis-Kawa Z."/>
            <person name="Lavigne R."/>
        </authorList>
    </citation>
    <scope>NUCLEOTIDE SEQUENCE [LARGE SCALE GENOMIC DNA]</scope>
</reference>
<evidence type="ECO:0000313" key="2">
    <source>
        <dbReference type="EMBL" id="QCG75963.1"/>
    </source>
</evidence>
<gene>
    <name evidence="2" type="ORF">EST35_0081</name>
</gene>
<feature type="transmembrane region" description="Helical" evidence="1">
    <location>
        <begin position="46"/>
        <end position="74"/>
    </location>
</feature>
<proteinExistence type="predicted"/>
<organism evidence="2 3">
    <name type="scientific">Pseudomonas phage vB_PaeM_PA5oct</name>
    <dbReference type="NCBI Taxonomy" id="2163605"/>
    <lineage>
        <taxon>Viruses</taxon>
        <taxon>Duplodnaviria</taxon>
        <taxon>Heunggongvirae</taxon>
        <taxon>Uroviricota</taxon>
        <taxon>Caudoviricetes</taxon>
        <taxon>Arenbergviridae</taxon>
        <taxon>Wroclawvirus</taxon>
        <taxon>Wroclawvirus PA5oct</taxon>
    </lineage>
</organism>
<accession>A0A4Y5JX30</accession>
<dbReference type="Proteomes" id="UP000316733">
    <property type="component" value="Segment"/>
</dbReference>
<feature type="transmembrane region" description="Helical" evidence="1">
    <location>
        <begin position="6"/>
        <end position="34"/>
    </location>
</feature>
<evidence type="ECO:0000256" key="1">
    <source>
        <dbReference type="SAM" id="Phobius"/>
    </source>
</evidence>
<protein>
    <submittedName>
        <fullName evidence="2">Uncharacterized protein</fullName>
    </submittedName>
</protein>
<keyword evidence="1" id="KW-0812">Transmembrane</keyword>
<sequence>MGGLANIVACIASIVAIVTGNIWYFIALLLCTAFMSPERKGSLIDVFSVIVGIGAIFNGDIAWGIVFIALVIIVK</sequence>
<keyword evidence="1" id="KW-0472">Membrane</keyword>
<evidence type="ECO:0000313" key="3">
    <source>
        <dbReference type="Proteomes" id="UP000316733"/>
    </source>
</evidence>
<keyword evidence="1" id="KW-1133">Transmembrane helix</keyword>